<sequence>MSGLPHKAWVLVADGEKALFLRNVTDEEDPFLQVIRKEEQDNPKDTEQSANRPGRVSDNGPGQRSALDDTDWHELAKERFAADLAQMLYERAHRGAFEHIALIAPPKTLGELRQALHQEVSDRVIAEVPKTLTNHPIEEIERQLRNGLIAA</sequence>
<reference evidence="2 3" key="1">
    <citation type="submission" date="2019-10" db="EMBL/GenBank/DDBJ databases">
        <title>Pseudopuniceibacterium sp. HQ09 islated from Antarctica.</title>
        <authorList>
            <person name="Liao L."/>
            <person name="Su S."/>
            <person name="Chen B."/>
            <person name="Yu Y."/>
        </authorList>
    </citation>
    <scope>NUCLEOTIDE SEQUENCE [LARGE SCALE GENOMIC DNA]</scope>
    <source>
        <strain evidence="2 3">HQ09</strain>
    </source>
</reference>
<dbReference type="Proteomes" id="UP000594118">
    <property type="component" value="Chromosome"/>
</dbReference>
<dbReference type="AlphaFoldDB" id="A0A7L9WKX0"/>
<feature type="compositionally biased region" description="Basic and acidic residues" evidence="1">
    <location>
        <begin position="35"/>
        <end position="47"/>
    </location>
</feature>
<accession>A0A7L9WKX0</accession>
<evidence type="ECO:0000313" key="3">
    <source>
        <dbReference type="Proteomes" id="UP000594118"/>
    </source>
</evidence>
<feature type="region of interest" description="Disordered" evidence="1">
    <location>
        <begin position="35"/>
        <end position="70"/>
    </location>
</feature>
<dbReference type="RefSeq" id="WP_193082007.1">
    <property type="nucleotide sequence ID" value="NZ_CP045201.1"/>
</dbReference>
<dbReference type="KEGG" id="pshq:F3W81_02015"/>
<evidence type="ECO:0000256" key="1">
    <source>
        <dbReference type="SAM" id="MobiDB-lite"/>
    </source>
</evidence>
<name>A0A7L9WKX0_9RHOB</name>
<protein>
    <submittedName>
        <fullName evidence="2">Host attachment protein</fullName>
    </submittedName>
</protein>
<proteinExistence type="predicted"/>
<dbReference type="EMBL" id="CP045201">
    <property type="protein sequence ID" value="QOL79700.1"/>
    <property type="molecule type" value="Genomic_DNA"/>
</dbReference>
<gene>
    <name evidence="2" type="ORF">F3W81_02015</name>
</gene>
<organism evidence="2 3">
    <name type="scientific">Pseudooceanicola spongiae</name>
    <dbReference type="NCBI Taxonomy" id="2613965"/>
    <lineage>
        <taxon>Bacteria</taxon>
        <taxon>Pseudomonadati</taxon>
        <taxon>Pseudomonadota</taxon>
        <taxon>Alphaproteobacteria</taxon>
        <taxon>Rhodobacterales</taxon>
        <taxon>Paracoccaceae</taxon>
        <taxon>Pseudooceanicola</taxon>
    </lineage>
</organism>
<dbReference type="InterPro" id="IPR041374">
    <property type="entry name" value="BaeRF_family12"/>
</dbReference>
<evidence type="ECO:0000313" key="2">
    <source>
        <dbReference type="EMBL" id="QOL79700.1"/>
    </source>
</evidence>
<dbReference type="Pfam" id="PF18856">
    <property type="entry name" value="baeRF_family12"/>
    <property type="match status" value="1"/>
</dbReference>
<keyword evidence="3" id="KW-1185">Reference proteome</keyword>